<keyword evidence="3" id="KW-1185">Reference proteome</keyword>
<organism evidence="2 3">
    <name type="scientific">Hyaloscypha variabilis (strain UAMH 11265 / GT02V1 / F)</name>
    <name type="common">Meliniomyces variabilis</name>
    <dbReference type="NCBI Taxonomy" id="1149755"/>
    <lineage>
        <taxon>Eukaryota</taxon>
        <taxon>Fungi</taxon>
        <taxon>Dikarya</taxon>
        <taxon>Ascomycota</taxon>
        <taxon>Pezizomycotina</taxon>
        <taxon>Leotiomycetes</taxon>
        <taxon>Helotiales</taxon>
        <taxon>Hyaloscyphaceae</taxon>
        <taxon>Hyaloscypha</taxon>
        <taxon>Hyaloscypha variabilis</taxon>
    </lineage>
</organism>
<keyword evidence="1" id="KW-1133">Transmembrane helix</keyword>
<dbReference type="Proteomes" id="UP000235786">
    <property type="component" value="Unassembled WGS sequence"/>
</dbReference>
<evidence type="ECO:0000313" key="2">
    <source>
        <dbReference type="EMBL" id="PMD36602.1"/>
    </source>
</evidence>
<gene>
    <name evidence="2" type="ORF">L207DRAFT_85459</name>
</gene>
<feature type="transmembrane region" description="Helical" evidence="1">
    <location>
        <begin position="35"/>
        <end position="59"/>
    </location>
</feature>
<sequence length="80" mass="9081">MKGPFRSITWPNRGILRDADPSISLAKRRAERSRWWTQCSVTLCNFVMPFSISCALFFVNKRAKTLVSLPIHGTCPAPRS</sequence>
<accession>A0A2J6RDL1</accession>
<keyword evidence="1" id="KW-0812">Transmembrane</keyword>
<protein>
    <submittedName>
        <fullName evidence="2">Uncharacterized protein</fullName>
    </submittedName>
</protein>
<evidence type="ECO:0000256" key="1">
    <source>
        <dbReference type="SAM" id="Phobius"/>
    </source>
</evidence>
<keyword evidence="1" id="KW-0472">Membrane</keyword>
<name>A0A2J6RDL1_HYAVF</name>
<dbReference type="EMBL" id="KZ613950">
    <property type="protein sequence ID" value="PMD36602.1"/>
    <property type="molecule type" value="Genomic_DNA"/>
</dbReference>
<reference evidence="2 3" key="1">
    <citation type="submission" date="2016-04" db="EMBL/GenBank/DDBJ databases">
        <title>A degradative enzymes factory behind the ericoid mycorrhizal symbiosis.</title>
        <authorList>
            <consortium name="DOE Joint Genome Institute"/>
            <person name="Martino E."/>
            <person name="Morin E."/>
            <person name="Grelet G."/>
            <person name="Kuo A."/>
            <person name="Kohler A."/>
            <person name="Daghino S."/>
            <person name="Barry K."/>
            <person name="Choi C."/>
            <person name="Cichocki N."/>
            <person name="Clum A."/>
            <person name="Copeland A."/>
            <person name="Hainaut M."/>
            <person name="Haridas S."/>
            <person name="Labutti K."/>
            <person name="Lindquist E."/>
            <person name="Lipzen A."/>
            <person name="Khouja H.-R."/>
            <person name="Murat C."/>
            <person name="Ohm R."/>
            <person name="Olson A."/>
            <person name="Spatafora J."/>
            <person name="Veneault-Fourrey C."/>
            <person name="Henrissat B."/>
            <person name="Grigoriev I."/>
            <person name="Martin F."/>
            <person name="Perotto S."/>
        </authorList>
    </citation>
    <scope>NUCLEOTIDE SEQUENCE [LARGE SCALE GENOMIC DNA]</scope>
    <source>
        <strain evidence="2 3">F</strain>
    </source>
</reference>
<evidence type="ECO:0000313" key="3">
    <source>
        <dbReference type="Proteomes" id="UP000235786"/>
    </source>
</evidence>
<dbReference type="AlphaFoldDB" id="A0A2J6RDL1"/>
<proteinExistence type="predicted"/>